<dbReference type="GO" id="GO:0005737">
    <property type="term" value="C:cytoplasm"/>
    <property type="evidence" value="ECO:0007669"/>
    <property type="project" value="UniProtKB-UniRule"/>
</dbReference>
<sequence>MATKRAYKLQEFVAHASDVTCAKFGKRTLRTFITGGEDQKVNLWAVGKPSAVLSLSGHTSPVESLSFDSSEVMIGAGAATGTIKIWDIEEAKVVRTFTGHRSNCASLDSHPFGEFFASESSDTNMKIWDMRKKRCIHTYQGHTGRIDVLRFTPDGRWIVSGGADSSVKIWDLTAGKLLHDFRLHEGPINCLDFHPHEFLLATGSADKTVKFWDLETFELIGSSGPENCREYYMPASVVRSMTFNSDGKALFCGLHESLKVLSWEPIICHDAVDVGWSTLADLNVQEGKLLGCSYNQSCVGIWVVDLMKFDPYTVGSAEAFWNGTGNGPLQADNTISSMLGSLSISRRPEANETSSTLLKRPMSASKEASVPASSAVRKRLSKAPGINNLRLTRAESAPLLSPRVRLKPNSTDHQKRHIANVRFKVDLSTSARMIAGNSQASAAPTYIPRSNIFACSSEGSTFMPGVVPRHVSKVDAGSSLSEAAAAAIKPEQLLKGHLAVDHDKDVHRCVFQSKPITSKTPQRKFIRETSSDGDINCFGPLCTESVQSNKVDDWYDVCGFEETKSAVGRNPQFVNVNRTVVFGSSQLVESSESSIMQNRGTGHLCASYQRSEYAPTSDGLRQSSFAGERIASANDDDLIADLMQNHQEFIHGVKLRLTKLELVYRCWQNNDIKGSVSAMRRMSDHAVTADIINVLIMEKSTKYITLDVCTSVLPLASNLLESGYDRHLNVALATILKLVKSFSASIFSTLSSAPPVGVDLEAEHRLERCSSCFQELEEINASLISLTRREGNVGRSARELSLLLQDIFKTPSRNAEISPFSFCT</sequence>
<dbReference type="InterPro" id="IPR020472">
    <property type="entry name" value="WD40_PAC1"/>
</dbReference>
<dbReference type="CDD" id="cd00200">
    <property type="entry name" value="WD40"/>
    <property type="match status" value="1"/>
</dbReference>
<evidence type="ECO:0000256" key="3">
    <source>
        <dbReference type="ARBA" id="ARBA00022574"/>
    </source>
</evidence>
<dbReference type="SUPFAM" id="SSF50978">
    <property type="entry name" value="WD40 repeat-like"/>
    <property type="match status" value="1"/>
</dbReference>
<protein>
    <recommendedName>
        <fullName evidence="11">Katanin p80 WD40 repeat-containing subunit B1 homolog</fullName>
    </recommendedName>
</protein>
<evidence type="ECO:0000259" key="14">
    <source>
        <dbReference type="Pfam" id="PF13925"/>
    </source>
</evidence>
<dbReference type="Gramene" id="TraesCS1B03G0537700.1">
    <property type="protein sequence ID" value="TraesCS1B03G0537700.1.CDS"/>
    <property type="gene ID" value="TraesCS1B03G0537700"/>
</dbReference>
<dbReference type="Pfam" id="PF00400">
    <property type="entry name" value="WD40"/>
    <property type="match status" value="5"/>
</dbReference>
<evidence type="ECO:0000313" key="15">
    <source>
        <dbReference type="EnsemblPlants" id="TraesCS1B02G181100.1"/>
    </source>
</evidence>
<feature type="repeat" description="WD" evidence="12">
    <location>
        <begin position="97"/>
        <end position="138"/>
    </location>
</feature>
<dbReference type="PROSITE" id="PS50082">
    <property type="entry name" value="WD_REPEATS_2"/>
    <property type="match status" value="5"/>
</dbReference>
<evidence type="ECO:0000256" key="6">
    <source>
        <dbReference type="ARBA" id="ARBA00022737"/>
    </source>
</evidence>
<dbReference type="AlphaFoldDB" id="A0A3B5YWZ4"/>
<dbReference type="SMART" id="SM00320">
    <property type="entry name" value="WD40"/>
    <property type="match status" value="6"/>
</dbReference>
<dbReference type="Gramene" id="TraesCS1B02G181100.1">
    <property type="protein sequence ID" value="TraesCS1B02G181100.1"/>
    <property type="gene ID" value="TraesCS1B02G181100"/>
</dbReference>
<dbReference type="InterPro" id="IPR026962">
    <property type="entry name" value="KTNB1"/>
</dbReference>
<dbReference type="FunFam" id="2.130.10.10:FF:000846">
    <property type="entry name" value="Katanin p80 WD40 repeat-containing subunit B1 homolog"/>
    <property type="match status" value="1"/>
</dbReference>
<organism evidence="15">
    <name type="scientific">Triticum aestivum</name>
    <name type="common">Wheat</name>
    <dbReference type="NCBI Taxonomy" id="4565"/>
    <lineage>
        <taxon>Eukaryota</taxon>
        <taxon>Viridiplantae</taxon>
        <taxon>Streptophyta</taxon>
        <taxon>Embryophyta</taxon>
        <taxon>Tracheophyta</taxon>
        <taxon>Spermatophyta</taxon>
        <taxon>Magnoliopsida</taxon>
        <taxon>Liliopsida</taxon>
        <taxon>Poales</taxon>
        <taxon>Poaceae</taxon>
        <taxon>BOP clade</taxon>
        <taxon>Pooideae</taxon>
        <taxon>Triticodae</taxon>
        <taxon>Triticeae</taxon>
        <taxon>Triticinae</taxon>
        <taxon>Triticum</taxon>
    </lineage>
</organism>
<dbReference type="OrthoDB" id="538223at2759"/>
<evidence type="ECO:0000256" key="11">
    <source>
        <dbReference type="HAMAP-Rule" id="MF_03022"/>
    </source>
</evidence>
<evidence type="ECO:0000256" key="8">
    <source>
        <dbReference type="ARBA" id="ARBA00023212"/>
    </source>
</evidence>
<comment type="similarity">
    <text evidence="11">Belongs to the WD repeat KATNB1 family.</text>
</comment>
<keyword evidence="9" id="KW-0131">Cell cycle</keyword>
<dbReference type="PROSITE" id="PS00678">
    <property type="entry name" value="WD_REPEATS_1"/>
    <property type="match status" value="2"/>
</dbReference>
<dbReference type="InterPro" id="IPR028021">
    <property type="entry name" value="Katanin_C-terminal"/>
</dbReference>
<dbReference type="InterPro" id="IPR019775">
    <property type="entry name" value="WD40_repeat_CS"/>
</dbReference>
<dbReference type="Gene3D" id="2.130.10.10">
    <property type="entry name" value="YVTN repeat-like/Quinoprotein amine dehydrogenase"/>
    <property type="match status" value="2"/>
</dbReference>
<dbReference type="Proteomes" id="UP000019116">
    <property type="component" value="Chromosome 1B"/>
</dbReference>
<dbReference type="InterPro" id="IPR036322">
    <property type="entry name" value="WD40_repeat_dom_sf"/>
</dbReference>
<name>A0A3B5YWZ4_WHEAT</name>
<keyword evidence="8 11" id="KW-0206">Cytoskeleton</keyword>
<evidence type="ECO:0000256" key="1">
    <source>
        <dbReference type="ARBA" id="ARBA00004186"/>
    </source>
</evidence>
<feature type="repeat" description="WD" evidence="12">
    <location>
        <begin position="12"/>
        <end position="54"/>
    </location>
</feature>
<proteinExistence type="inferred from homology"/>
<feature type="repeat" description="WD" evidence="12">
    <location>
        <begin position="139"/>
        <end position="180"/>
    </location>
</feature>
<dbReference type="GO" id="GO:0005819">
    <property type="term" value="C:spindle"/>
    <property type="evidence" value="ECO:0007669"/>
    <property type="project" value="UniProtKB-SubCell"/>
</dbReference>
<dbReference type="InterPro" id="IPR001680">
    <property type="entry name" value="WD40_rpt"/>
</dbReference>
<dbReference type="PROSITE" id="PS50294">
    <property type="entry name" value="WD_REPEATS_REGION"/>
    <property type="match status" value="4"/>
</dbReference>
<dbReference type="GO" id="GO:0008017">
    <property type="term" value="F:microtubule binding"/>
    <property type="evidence" value="ECO:0007669"/>
    <property type="project" value="UniProtKB-UniRule"/>
</dbReference>
<feature type="repeat" description="WD" evidence="12">
    <location>
        <begin position="181"/>
        <end position="222"/>
    </location>
</feature>
<keyword evidence="7" id="KW-0498">Mitosis</keyword>
<gene>
    <name evidence="15" type="primary">LOC123046882</name>
</gene>
<reference evidence="15" key="1">
    <citation type="submission" date="2018-08" db="EMBL/GenBank/DDBJ databases">
        <authorList>
            <person name="Rossello M."/>
        </authorList>
    </citation>
    <scope>NUCLEOTIDE SEQUENCE [LARGE SCALE GENOMIC DNA]</scope>
    <source>
        <strain evidence="15">cv. Chinese Spring</strain>
    </source>
</reference>
<keyword evidence="5 11" id="KW-0493">Microtubule</keyword>
<reference evidence="15" key="2">
    <citation type="submission" date="2018-10" db="UniProtKB">
        <authorList>
            <consortium name="EnsemblPlants"/>
        </authorList>
    </citation>
    <scope>IDENTIFICATION</scope>
</reference>
<evidence type="ECO:0000256" key="2">
    <source>
        <dbReference type="ARBA" id="ARBA00022490"/>
    </source>
</evidence>
<keyword evidence="6" id="KW-0677">Repeat</keyword>
<dbReference type="GO" id="GO:0008352">
    <property type="term" value="C:katanin complex"/>
    <property type="evidence" value="ECO:0000318"/>
    <property type="project" value="GO_Central"/>
</dbReference>
<dbReference type="GO" id="GO:0051301">
    <property type="term" value="P:cell division"/>
    <property type="evidence" value="ECO:0007669"/>
    <property type="project" value="UniProtKB-KW"/>
</dbReference>
<dbReference type="Pfam" id="PF13925">
    <property type="entry name" value="Katanin_con80"/>
    <property type="match status" value="1"/>
</dbReference>
<dbReference type="EnsemblPlants" id="TraesCS1B02G181100.1">
    <property type="protein sequence ID" value="TraesCS1B02G181100.1"/>
    <property type="gene ID" value="TraesCS1B02G181100"/>
</dbReference>
<dbReference type="STRING" id="4565.A0A3B5YWZ4"/>
<keyword evidence="3 12" id="KW-0853">WD repeat</keyword>
<comment type="function">
    <text evidence="11">May participate in a complex which severs microtubules in an ATP-dependent manner. Microtubule severing may promote rapid reorganization of cellular microtubule arrays.</text>
</comment>
<feature type="region of interest" description="Disordered" evidence="13">
    <location>
        <begin position="346"/>
        <end position="374"/>
    </location>
</feature>
<evidence type="ECO:0000256" key="12">
    <source>
        <dbReference type="PROSITE-ProRule" id="PRU00221"/>
    </source>
</evidence>
<evidence type="ECO:0000256" key="7">
    <source>
        <dbReference type="ARBA" id="ARBA00022776"/>
    </source>
</evidence>
<dbReference type="GO" id="GO:0007019">
    <property type="term" value="P:microtubule depolymerization"/>
    <property type="evidence" value="ECO:0000318"/>
    <property type="project" value="GO_Central"/>
</dbReference>
<dbReference type="PANTHER" id="PTHR19845:SF14">
    <property type="entry name" value="KATANIN P80 WD40 REPEAT-CONTAINING SUBUNIT B1 HOMOLOG"/>
    <property type="match status" value="1"/>
</dbReference>
<evidence type="ECO:0000313" key="16">
    <source>
        <dbReference type="Proteomes" id="UP000019116"/>
    </source>
</evidence>
<evidence type="ECO:0000256" key="5">
    <source>
        <dbReference type="ARBA" id="ARBA00022701"/>
    </source>
</evidence>
<keyword evidence="16" id="KW-1185">Reference proteome</keyword>
<dbReference type="GO" id="GO:0051013">
    <property type="term" value="P:microtubule severing"/>
    <property type="evidence" value="ECO:0007669"/>
    <property type="project" value="UniProtKB-UniRule"/>
</dbReference>
<evidence type="ECO:0000256" key="9">
    <source>
        <dbReference type="ARBA" id="ARBA00023306"/>
    </source>
</evidence>
<feature type="repeat" description="WD" evidence="12">
    <location>
        <begin position="55"/>
        <end position="96"/>
    </location>
</feature>
<dbReference type="HAMAP" id="MF_03022">
    <property type="entry name" value="Katanin_p80_B1"/>
    <property type="match status" value="1"/>
</dbReference>
<dbReference type="PANTHER" id="PTHR19845">
    <property type="entry name" value="KATANIN P80 SUBUNIT"/>
    <property type="match status" value="1"/>
</dbReference>
<evidence type="ECO:0000256" key="10">
    <source>
        <dbReference type="ARBA" id="ARBA00057470"/>
    </source>
</evidence>
<dbReference type="GO" id="GO:0005874">
    <property type="term" value="C:microtubule"/>
    <property type="evidence" value="ECO:0007669"/>
    <property type="project" value="UniProtKB-KW"/>
</dbReference>
<dbReference type="SMR" id="A0A3B5YWZ4"/>
<comment type="subcellular location">
    <subcellularLocation>
        <location evidence="1">Cytoplasm</location>
        <location evidence="1">Cytoskeleton</location>
        <location evidence="1">Spindle</location>
    </subcellularLocation>
</comment>
<comment type="function">
    <text evidence="10">Participates in a complex which severs microtubules in an ATP-dependent manner. May act to target the enzymatic subunit of this complex to sites of action such as the centrosome. Microtubule severing may promote rapid reorganization of cellular microtubule arrays and the release of microtubules from the centrosome following nucleation.</text>
</comment>
<keyword evidence="2 11" id="KW-0963">Cytoplasm</keyword>
<accession>A0A3B5YWZ4</accession>
<dbReference type="PRINTS" id="PR00320">
    <property type="entry name" value="GPROTEINBRPT"/>
</dbReference>
<dbReference type="InterPro" id="IPR015943">
    <property type="entry name" value="WD40/YVTN_repeat-like_dom_sf"/>
</dbReference>
<evidence type="ECO:0000256" key="4">
    <source>
        <dbReference type="ARBA" id="ARBA00022618"/>
    </source>
</evidence>
<evidence type="ECO:0000256" key="13">
    <source>
        <dbReference type="SAM" id="MobiDB-lite"/>
    </source>
</evidence>
<keyword evidence="4" id="KW-0132">Cell division</keyword>
<feature type="domain" description="Katanin p80 subunit C-terminal" evidence="14">
    <location>
        <begin position="644"/>
        <end position="804"/>
    </location>
</feature>